<evidence type="ECO:0000259" key="1">
    <source>
        <dbReference type="Pfam" id="PF07969"/>
    </source>
</evidence>
<comment type="caution">
    <text evidence="2">The sequence shown here is derived from an EMBL/GenBank/DDBJ whole genome shotgun (WGS) entry which is preliminary data.</text>
</comment>
<name>A0A371J2N2_9FIRM</name>
<dbReference type="RefSeq" id="WP_116041470.1">
    <property type="nucleotide sequence ID" value="NZ_NOJY02000016.1"/>
</dbReference>
<feature type="domain" description="Amidohydrolase 3" evidence="1">
    <location>
        <begin position="50"/>
        <end position="538"/>
    </location>
</feature>
<dbReference type="AlphaFoldDB" id="A0A371J2N2"/>
<dbReference type="PANTHER" id="PTHR22642:SF2">
    <property type="entry name" value="PROTEIN LONG AFTER FAR-RED 3"/>
    <property type="match status" value="1"/>
</dbReference>
<dbReference type="GO" id="GO:0016810">
    <property type="term" value="F:hydrolase activity, acting on carbon-nitrogen (but not peptide) bonds"/>
    <property type="evidence" value="ECO:0007669"/>
    <property type="project" value="InterPro"/>
</dbReference>
<dbReference type="PANTHER" id="PTHR22642">
    <property type="entry name" value="IMIDAZOLONEPROPIONASE"/>
    <property type="match status" value="1"/>
</dbReference>
<dbReference type="InterPro" id="IPR032466">
    <property type="entry name" value="Metal_Hydrolase"/>
</dbReference>
<reference evidence="2 3" key="1">
    <citation type="journal article" date="2017" name="Genome Announc.">
        <title>Draft Genome Sequence of Romboutsia weinsteinii sp. nov. Strain CCRI-19649(T) Isolated from Surface Water.</title>
        <authorList>
            <person name="Maheux A.F."/>
            <person name="Boudreau D.K."/>
            <person name="Berube E."/>
            <person name="Boissinot M."/>
            <person name="Cantin P."/>
            <person name="Raymond F."/>
            <person name="Corbeil J."/>
            <person name="Omar R.F."/>
            <person name="Bergeron M.G."/>
        </authorList>
    </citation>
    <scope>NUCLEOTIDE SEQUENCE [LARGE SCALE GENOMIC DNA]</scope>
    <source>
        <strain evidence="2 3">CCRI-19649</strain>
    </source>
</reference>
<dbReference type="EMBL" id="NOJY02000016">
    <property type="protein sequence ID" value="RDY27062.1"/>
    <property type="molecule type" value="Genomic_DNA"/>
</dbReference>
<dbReference type="OrthoDB" id="9767366at2"/>
<protein>
    <submittedName>
        <fullName evidence="2">Amidohydrolase</fullName>
    </submittedName>
</protein>
<dbReference type="Gene3D" id="3.20.20.140">
    <property type="entry name" value="Metal-dependent hydrolases"/>
    <property type="match status" value="1"/>
</dbReference>
<dbReference type="Proteomes" id="UP000215694">
    <property type="component" value="Unassembled WGS sequence"/>
</dbReference>
<organism evidence="2 3">
    <name type="scientific">Romboutsia weinsteinii</name>
    <dbReference type="NCBI Taxonomy" id="2020949"/>
    <lineage>
        <taxon>Bacteria</taxon>
        <taxon>Bacillati</taxon>
        <taxon>Bacillota</taxon>
        <taxon>Clostridia</taxon>
        <taxon>Peptostreptococcales</taxon>
        <taxon>Peptostreptococcaceae</taxon>
        <taxon>Romboutsia</taxon>
    </lineage>
</organism>
<accession>A0A371J2N2</accession>
<dbReference type="Pfam" id="PF07969">
    <property type="entry name" value="Amidohydro_3"/>
    <property type="match status" value="1"/>
</dbReference>
<keyword evidence="2" id="KW-0378">Hydrolase</keyword>
<dbReference type="InterPro" id="IPR033932">
    <property type="entry name" value="YtcJ-like"/>
</dbReference>
<proteinExistence type="predicted"/>
<dbReference type="SUPFAM" id="SSF51338">
    <property type="entry name" value="Composite domain of metallo-dependent hydrolases"/>
    <property type="match status" value="1"/>
</dbReference>
<dbReference type="CDD" id="cd01300">
    <property type="entry name" value="YtcJ_like"/>
    <property type="match status" value="1"/>
</dbReference>
<dbReference type="InterPro" id="IPR013108">
    <property type="entry name" value="Amidohydro_3"/>
</dbReference>
<dbReference type="Gene3D" id="2.30.40.10">
    <property type="entry name" value="Urease, subunit C, domain 1"/>
    <property type="match status" value="1"/>
</dbReference>
<gene>
    <name evidence="2" type="ORF">CHL78_010595</name>
</gene>
<dbReference type="InterPro" id="IPR011059">
    <property type="entry name" value="Metal-dep_hydrolase_composite"/>
</dbReference>
<dbReference type="Gene3D" id="3.10.310.70">
    <property type="match status" value="1"/>
</dbReference>
<sequence length="540" mass="59996">MKKSIYYNGTIVTVNDKNPTVEAVLVENGNILKVGSKEEILSLEDQDTRLVDLQGKTMLPGFIDPHGHIVAVSQTLMVVNLSEANSKEEFLQILKKSLAENPPKEGEWLIGFGYDNTKFKNQEHPTKFDLDTVSKDIPIYVSHASGHLAVANSIALEKLGYIGESYEVPEGGVVRTVEGSKEPNGVLEENACLDPDKKKLIPGPSVETLMNSIKKAQEIYASLGITTAQDASVDEGMNQLLQGAAQCGSLIIDIVGFAIQHTTMKLLKNEGTPTRKYHNHYKLLGGKTWLDGSPQGKTAWLTKPYYEVPQGHSADYCGYKTQEDSVVTDYFKTLVENNIQVNVHCNGDASADQFIRCYRKALELTGNKTDLRPVMVHAQTVREDQLDEMKDLGIIPTFFLDHIWYWGDYHYESVLGPDRANRISPAASALKRGINFTIHQDPPVKMPNQILAIHNAVNRQTQSGRVLGEDQRIPIIEAIKAVTINGAYQCFEENTKGTIEEGKVADFVILDKNPLEVEKSEIKNIKVLETIKEDNTVFKA</sequence>
<keyword evidence="3" id="KW-1185">Reference proteome</keyword>
<dbReference type="SUPFAM" id="SSF51556">
    <property type="entry name" value="Metallo-dependent hydrolases"/>
    <property type="match status" value="1"/>
</dbReference>
<evidence type="ECO:0000313" key="3">
    <source>
        <dbReference type="Proteomes" id="UP000215694"/>
    </source>
</evidence>
<evidence type="ECO:0000313" key="2">
    <source>
        <dbReference type="EMBL" id="RDY27062.1"/>
    </source>
</evidence>